<name>A0ABW3MFT7_9PSEU</name>
<reference evidence="3" key="1">
    <citation type="journal article" date="2019" name="Int. J. Syst. Evol. Microbiol.">
        <title>The Global Catalogue of Microorganisms (GCM) 10K type strain sequencing project: providing services to taxonomists for standard genome sequencing and annotation.</title>
        <authorList>
            <consortium name="The Broad Institute Genomics Platform"/>
            <consortium name="The Broad Institute Genome Sequencing Center for Infectious Disease"/>
            <person name="Wu L."/>
            <person name="Ma J."/>
        </authorList>
    </citation>
    <scope>NUCLEOTIDE SEQUENCE [LARGE SCALE GENOMIC DNA]</scope>
    <source>
        <strain evidence="3">JCM 31486</strain>
    </source>
</reference>
<dbReference type="PROSITE" id="PS50995">
    <property type="entry name" value="HTH_MARR_2"/>
    <property type="match status" value="1"/>
</dbReference>
<dbReference type="InterPro" id="IPR000835">
    <property type="entry name" value="HTH_MarR-typ"/>
</dbReference>
<dbReference type="PANTHER" id="PTHR33164:SF99">
    <property type="entry name" value="MARR FAMILY REGULATORY PROTEIN"/>
    <property type="match status" value="1"/>
</dbReference>
<dbReference type="PRINTS" id="PR00598">
    <property type="entry name" value="HTHMARR"/>
</dbReference>
<feature type="domain" description="HTH marR-type" evidence="1">
    <location>
        <begin position="9"/>
        <end position="145"/>
    </location>
</feature>
<organism evidence="2 3">
    <name type="scientific">Kibdelosporangium lantanae</name>
    <dbReference type="NCBI Taxonomy" id="1497396"/>
    <lineage>
        <taxon>Bacteria</taxon>
        <taxon>Bacillati</taxon>
        <taxon>Actinomycetota</taxon>
        <taxon>Actinomycetes</taxon>
        <taxon>Pseudonocardiales</taxon>
        <taxon>Pseudonocardiaceae</taxon>
        <taxon>Kibdelosporangium</taxon>
    </lineage>
</organism>
<evidence type="ECO:0000313" key="3">
    <source>
        <dbReference type="Proteomes" id="UP001597045"/>
    </source>
</evidence>
<sequence length="157" mass="18166">MTRWLSEDEERAWRAFRRLLTTLPARLARDLTEDTGLSMTDYEVLSTLSEKPDRRWALKDLAAKMEWSRSRLSHHTTRMQERGLIEREPDPTDARGCLLKLTEEGFLVLARAAPDHLDSVRGRFLDHLDPEELRLLGDLSTRIADLPDKRATRSPST</sequence>
<accession>A0ABW3MFT7</accession>
<dbReference type="InterPro" id="IPR039422">
    <property type="entry name" value="MarR/SlyA-like"/>
</dbReference>
<dbReference type="InterPro" id="IPR036388">
    <property type="entry name" value="WH-like_DNA-bd_sf"/>
</dbReference>
<gene>
    <name evidence="2" type="ORF">ACFQ1S_30345</name>
</gene>
<proteinExistence type="predicted"/>
<protein>
    <submittedName>
        <fullName evidence="2">MarR family winged helix-turn-helix transcriptional regulator</fullName>
    </submittedName>
</protein>
<keyword evidence="3" id="KW-1185">Reference proteome</keyword>
<dbReference type="EMBL" id="JBHTIS010002234">
    <property type="protein sequence ID" value="MFD1049530.1"/>
    <property type="molecule type" value="Genomic_DNA"/>
</dbReference>
<dbReference type="InterPro" id="IPR036390">
    <property type="entry name" value="WH_DNA-bd_sf"/>
</dbReference>
<dbReference type="Proteomes" id="UP001597045">
    <property type="component" value="Unassembled WGS sequence"/>
</dbReference>
<dbReference type="SMART" id="SM00347">
    <property type="entry name" value="HTH_MARR"/>
    <property type="match status" value="1"/>
</dbReference>
<dbReference type="Pfam" id="PF01047">
    <property type="entry name" value="MarR"/>
    <property type="match status" value="1"/>
</dbReference>
<comment type="caution">
    <text evidence="2">The sequence shown here is derived from an EMBL/GenBank/DDBJ whole genome shotgun (WGS) entry which is preliminary data.</text>
</comment>
<evidence type="ECO:0000259" key="1">
    <source>
        <dbReference type="PROSITE" id="PS50995"/>
    </source>
</evidence>
<evidence type="ECO:0000313" key="2">
    <source>
        <dbReference type="EMBL" id="MFD1049530.1"/>
    </source>
</evidence>
<dbReference type="PANTHER" id="PTHR33164">
    <property type="entry name" value="TRANSCRIPTIONAL REGULATOR, MARR FAMILY"/>
    <property type="match status" value="1"/>
</dbReference>
<dbReference type="Gene3D" id="1.10.10.10">
    <property type="entry name" value="Winged helix-like DNA-binding domain superfamily/Winged helix DNA-binding domain"/>
    <property type="match status" value="1"/>
</dbReference>
<dbReference type="SUPFAM" id="SSF46785">
    <property type="entry name" value="Winged helix' DNA-binding domain"/>
    <property type="match status" value="1"/>
</dbReference>